<evidence type="ECO:0000313" key="1">
    <source>
        <dbReference type="EMBL" id="AUJ26582.1"/>
    </source>
</evidence>
<reference evidence="2" key="1">
    <citation type="submission" date="2016-11" db="EMBL/GenBank/DDBJ databases">
        <title>Complete genome sequence of Virgibacillus pantothenticus 21D, a halophilic bacterium isolated from the deep hypersaline anoxic basin Discovery in the Mediterranean Sea.</title>
        <authorList>
            <person name="Zeaiter Z."/>
            <person name="Booth J.M."/>
            <person name="Prosdocimi E.M."/>
            <person name="Mapelli F."/>
            <person name="Fusi M."/>
            <person name="Daffonchio D."/>
            <person name="Borin S."/>
            <person name="Crotti E."/>
        </authorList>
    </citation>
    <scope>NUCLEOTIDE SEQUENCE [LARGE SCALE GENOMIC DNA]</scope>
    <source>
        <strain evidence="2">21D</strain>
    </source>
</reference>
<dbReference type="EMBL" id="CP018622">
    <property type="protein sequence ID" value="AUJ26582.1"/>
    <property type="molecule type" value="Genomic_DNA"/>
</dbReference>
<protein>
    <submittedName>
        <fullName evidence="1">Uncharacterized protein</fullName>
    </submittedName>
</protein>
<gene>
    <name evidence="1" type="ORF">A21D_03548</name>
</gene>
<proteinExistence type="predicted"/>
<dbReference type="Proteomes" id="UP000234237">
    <property type="component" value="Chromosome"/>
</dbReference>
<dbReference type="AlphaFoldDB" id="A0A2K9J3P3"/>
<accession>A0A2K9J3P3</accession>
<evidence type="ECO:0000313" key="2">
    <source>
        <dbReference type="Proteomes" id="UP000234237"/>
    </source>
</evidence>
<sequence>MGDKERLENVKRNYEDDAEIAEYAGVTLTLDDYFFLLEQAKRALKYRAYLESIRMTGTYGRNINTNEVLRSDEAKLADEALGDNHIEFEKIKEHFEGR</sequence>
<organism evidence="1 2">
    <name type="scientific">Virgibacillus dokdonensis</name>
    <dbReference type="NCBI Taxonomy" id="302167"/>
    <lineage>
        <taxon>Bacteria</taxon>
        <taxon>Bacillati</taxon>
        <taxon>Bacillota</taxon>
        <taxon>Bacilli</taxon>
        <taxon>Bacillales</taxon>
        <taxon>Bacillaceae</taxon>
        <taxon>Virgibacillus</taxon>
    </lineage>
</organism>
<name>A0A2K9J3P3_9BACI</name>
<dbReference type="RefSeq" id="WP_101933976.1">
    <property type="nucleotide sequence ID" value="NZ_CP018622.1"/>
</dbReference>
<dbReference type="KEGG" id="vpn:A21D_03548"/>